<accession>A0A7S1ZXQ8</accession>
<sequence length="104" mass="12223">MDMSFFQANHKTHRPQLFPYSHFYTVSICLDCQAKNKKVSHYPAVHLVDFKNYLTQTDLSYSYHQEVFLVFLVHVTSGIPLEESSYRFVDVFHAGVWFLTNQKG</sequence>
<evidence type="ECO:0000313" key="1">
    <source>
        <dbReference type="EMBL" id="CAD9351263.1"/>
    </source>
</evidence>
<gene>
    <name evidence="1" type="ORF">OSIN01602_LOCUS15903</name>
</gene>
<proteinExistence type="predicted"/>
<dbReference type="EMBL" id="HBGO01027623">
    <property type="protein sequence ID" value="CAD9351263.1"/>
    <property type="molecule type" value="Transcribed_RNA"/>
</dbReference>
<protein>
    <submittedName>
        <fullName evidence="1">Uncharacterized protein</fullName>
    </submittedName>
</protein>
<organism evidence="1">
    <name type="scientific">Trieres chinensis</name>
    <name type="common">Marine centric diatom</name>
    <name type="synonym">Odontella sinensis</name>
    <dbReference type="NCBI Taxonomy" id="1514140"/>
    <lineage>
        <taxon>Eukaryota</taxon>
        <taxon>Sar</taxon>
        <taxon>Stramenopiles</taxon>
        <taxon>Ochrophyta</taxon>
        <taxon>Bacillariophyta</taxon>
        <taxon>Mediophyceae</taxon>
        <taxon>Biddulphiophycidae</taxon>
        <taxon>Eupodiscales</taxon>
        <taxon>Parodontellaceae</taxon>
        <taxon>Trieres</taxon>
    </lineage>
</organism>
<dbReference type="AlphaFoldDB" id="A0A7S1ZXQ8"/>
<name>A0A7S1ZXQ8_TRICV</name>
<reference evidence="1" key="1">
    <citation type="submission" date="2021-01" db="EMBL/GenBank/DDBJ databases">
        <authorList>
            <person name="Corre E."/>
            <person name="Pelletier E."/>
            <person name="Niang G."/>
            <person name="Scheremetjew M."/>
            <person name="Finn R."/>
            <person name="Kale V."/>
            <person name="Holt S."/>
            <person name="Cochrane G."/>
            <person name="Meng A."/>
            <person name="Brown T."/>
            <person name="Cohen L."/>
        </authorList>
    </citation>
    <scope>NUCLEOTIDE SEQUENCE</scope>
    <source>
        <strain evidence="1">Grunow 1884</strain>
    </source>
</reference>